<comment type="caution">
    <text evidence="5">The sequence shown here is derived from an EMBL/GenBank/DDBJ whole genome shotgun (WGS) entry which is preliminary data.</text>
</comment>
<dbReference type="SUPFAM" id="SSF55073">
    <property type="entry name" value="Nucleotide cyclase"/>
    <property type="match status" value="1"/>
</dbReference>
<dbReference type="PROSITE" id="PS50887">
    <property type="entry name" value="GGDEF"/>
    <property type="match status" value="1"/>
</dbReference>
<evidence type="ECO:0000259" key="4">
    <source>
        <dbReference type="PROSITE" id="PS50887"/>
    </source>
</evidence>
<dbReference type="Gene3D" id="3.30.450.20">
    <property type="entry name" value="PAS domain"/>
    <property type="match status" value="1"/>
</dbReference>
<proteinExistence type="predicted"/>
<dbReference type="Gene3D" id="3.30.450.40">
    <property type="match status" value="1"/>
</dbReference>
<dbReference type="PROSITE" id="PS50113">
    <property type="entry name" value="PAC"/>
    <property type="match status" value="1"/>
</dbReference>
<dbReference type="CDD" id="cd01949">
    <property type="entry name" value="GGDEF"/>
    <property type="match status" value="1"/>
</dbReference>
<dbReference type="NCBIfam" id="TIGR00254">
    <property type="entry name" value="GGDEF"/>
    <property type="match status" value="1"/>
</dbReference>
<dbReference type="FunFam" id="3.30.70.270:FF:000001">
    <property type="entry name" value="Diguanylate cyclase domain protein"/>
    <property type="match status" value="1"/>
</dbReference>
<dbReference type="SMART" id="SM00267">
    <property type="entry name" value="GGDEF"/>
    <property type="match status" value="1"/>
</dbReference>
<dbReference type="InterPro" id="IPR001610">
    <property type="entry name" value="PAC"/>
</dbReference>
<dbReference type="Pfam" id="PF00990">
    <property type="entry name" value="GGDEF"/>
    <property type="match status" value="1"/>
</dbReference>
<name>A0A091BGK8_9GAMM</name>
<dbReference type="SMART" id="SM00086">
    <property type="entry name" value="PAC"/>
    <property type="match status" value="1"/>
</dbReference>
<dbReference type="AlphaFoldDB" id="A0A091BGK8"/>
<dbReference type="InterPro" id="IPR029787">
    <property type="entry name" value="Nucleotide_cyclase"/>
</dbReference>
<dbReference type="STRING" id="1121015.GCA_000420545_00683"/>
<dbReference type="InterPro" id="IPR000700">
    <property type="entry name" value="PAS-assoc_C"/>
</dbReference>
<dbReference type="PANTHER" id="PTHR43102">
    <property type="entry name" value="SLR1143 PROTEIN"/>
    <property type="match status" value="1"/>
</dbReference>
<evidence type="ECO:0000313" key="5">
    <source>
        <dbReference type="EMBL" id="KFN43470.1"/>
    </source>
</evidence>
<reference evidence="5 6" key="1">
    <citation type="submission" date="2013-09" db="EMBL/GenBank/DDBJ databases">
        <title>Genome sequencing of Arenimonas oryziterrae.</title>
        <authorList>
            <person name="Chen F."/>
            <person name="Wang G."/>
        </authorList>
    </citation>
    <scope>NUCLEOTIDE SEQUENCE [LARGE SCALE GENOMIC DNA]</scope>
    <source>
        <strain evidence="5 6">YC6267</strain>
    </source>
</reference>
<evidence type="ECO:0000313" key="6">
    <source>
        <dbReference type="Proteomes" id="UP000029385"/>
    </source>
</evidence>
<dbReference type="Gene3D" id="3.30.70.270">
    <property type="match status" value="1"/>
</dbReference>
<dbReference type="InterPro" id="IPR035965">
    <property type="entry name" value="PAS-like_dom_sf"/>
</dbReference>
<dbReference type="EMBL" id="AVCI01000005">
    <property type="protein sequence ID" value="KFN43470.1"/>
    <property type="molecule type" value="Genomic_DNA"/>
</dbReference>
<dbReference type="SMART" id="SM00065">
    <property type="entry name" value="GAF"/>
    <property type="match status" value="1"/>
</dbReference>
<keyword evidence="6" id="KW-1185">Reference proteome</keyword>
<accession>A0A091BGK8</accession>
<dbReference type="CDD" id="cd00130">
    <property type="entry name" value="PAS"/>
    <property type="match status" value="1"/>
</dbReference>
<dbReference type="GO" id="GO:0003824">
    <property type="term" value="F:catalytic activity"/>
    <property type="evidence" value="ECO:0007669"/>
    <property type="project" value="UniProtKB-ARBA"/>
</dbReference>
<dbReference type="Proteomes" id="UP000029385">
    <property type="component" value="Unassembled WGS sequence"/>
</dbReference>
<feature type="domain" description="PAS" evidence="2">
    <location>
        <begin position="171"/>
        <end position="243"/>
    </location>
</feature>
<feature type="domain" description="PAC" evidence="3">
    <location>
        <begin position="246"/>
        <end position="298"/>
    </location>
</feature>
<dbReference type="OrthoDB" id="9803824at2"/>
<dbReference type="SMART" id="SM00091">
    <property type="entry name" value="PAS"/>
    <property type="match status" value="1"/>
</dbReference>
<evidence type="ECO:0008006" key="7">
    <source>
        <dbReference type="Google" id="ProtNLM"/>
    </source>
</evidence>
<gene>
    <name evidence="5" type="ORF">N789_09350</name>
</gene>
<protein>
    <recommendedName>
        <fullName evidence="7">GGDEF domain-containing protein</fullName>
    </recommendedName>
</protein>
<organism evidence="5 6">
    <name type="scientific">Arenimonas oryziterrae DSM 21050 = YC6267</name>
    <dbReference type="NCBI Taxonomy" id="1121015"/>
    <lineage>
        <taxon>Bacteria</taxon>
        <taxon>Pseudomonadati</taxon>
        <taxon>Pseudomonadota</taxon>
        <taxon>Gammaproteobacteria</taxon>
        <taxon>Lysobacterales</taxon>
        <taxon>Lysobacteraceae</taxon>
        <taxon>Arenimonas</taxon>
    </lineage>
</organism>
<dbReference type="Pfam" id="PF01590">
    <property type="entry name" value="GAF"/>
    <property type="match status" value="1"/>
</dbReference>
<dbReference type="InterPro" id="IPR013655">
    <property type="entry name" value="PAS_fold_3"/>
</dbReference>
<dbReference type="InterPro" id="IPR043128">
    <property type="entry name" value="Rev_trsase/Diguanyl_cyclase"/>
</dbReference>
<comment type="cofactor">
    <cofactor evidence="1">
        <name>Mg(2+)</name>
        <dbReference type="ChEBI" id="CHEBI:18420"/>
    </cofactor>
</comment>
<evidence type="ECO:0000256" key="1">
    <source>
        <dbReference type="ARBA" id="ARBA00001946"/>
    </source>
</evidence>
<dbReference type="InterPro" id="IPR000014">
    <property type="entry name" value="PAS"/>
</dbReference>
<dbReference type="InterPro" id="IPR000160">
    <property type="entry name" value="GGDEF_dom"/>
</dbReference>
<dbReference type="RefSeq" id="WP_022968336.1">
    <property type="nucleotide sequence ID" value="NZ_ATVD01000001.1"/>
</dbReference>
<evidence type="ECO:0000259" key="3">
    <source>
        <dbReference type="PROSITE" id="PS50113"/>
    </source>
</evidence>
<dbReference type="eggNOG" id="COG3706">
    <property type="taxonomic scope" value="Bacteria"/>
</dbReference>
<evidence type="ECO:0000259" key="2">
    <source>
        <dbReference type="PROSITE" id="PS50112"/>
    </source>
</evidence>
<dbReference type="InterPro" id="IPR029016">
    <property type="entry name" value="GAF-like_dom_sf"/>
</dbReference>
<dbReference type="eggNOG" id="COG2203">
    <property type="taxonomic scope" value="Bacteria"/>
</dbReference>
<dbReference type="SUPFAM" id="SSF55781">
    <property type="entry name" value="GAF domain-like"/>
    <property type="match status" value="1"/>
</dbReference>
<dbReference type="PROSITE" id="PS50112">
    <property type="entry name" value="PAS"/>
    <property type="match status" value="1"/>
</dbReference>
<dbReference type="NCBIfam" id="TIGR00229">
    <property type="entry name" value="sensory_box"/>
    <property type="match status" value="1"/>
</dbReference>
<dbReference type="PANTHER" id="PTHR43102:SF2">
    <property type="entry name" value="GAF DOMAIN-CONTAINING PROTEIN"/>
    <property type="match status" value="1"/>
</dbReference>
<feature type="domain" description="GGDEF" evidence="4">
    <location>
        <begin position="344"/>
        <end position="471"/>
    </location>
</feature>
<dbReference type="InterPro" id="IPR003018">
    <property type="entry name" value="GAF"/>
</dbReference>
<dbReference type="Pfam" id="PF08447">
    <property type="entry name" value="PAS_3"/>
    <property type="match status" value="1"/>
</dbReference>
<dbReference type="SUPFAM" id="SSF55785">
    <property type="entry name" value="PYP-like sensor domain (PAS domain)"/>
    <property type="match status" value="1"/>
</dbReference>
<sequence>MRPAALPSNETDRLAELDELRLLDTLPEAVYDDIARLASVICETPMATITLVDADRQWFKAKHGITDDETPRSMSFCAHAILTPDEIFEVRDAQSDPRFADYPNVTGDPHIRYYAGVPIVTDAGNALGTLCVIDQKPRILAPWQHDMLDVLARQVRALFELHRQRATAERDRYRLELALDSARMGMWEHNVRTNRAELMGNYEKLLGFSIGEFPGTFESFLSRVHDDDRQMVMTKLQRAIELNDNTPSEFRVVRFGGEIAWIRATSRQILDDFGNVTHIIGLISDCTEQRMEQERLATYQTELLDMATRYEQLSLTDPLTGLGNRRGLDEQMASRVAHAVRHHEAVAALAIDVDHFKSYNDSFGHAAGDTALEQVAACLRECIRGEDYAARPGGEEFVVLLSDVDAEGALALAERIRHGIESAAWPHRAVTASIGVSVLTGTAAEDGDLLTLADQAMYRAKADGRNRVRTL</sequence>
<dbReference type="Gene3D" id="2.10.70.100">
    <property type="match status" value="1"/>
</dbReference>
<dbReference type="PATRIC" id="fig|1121015.4.peg.1359"/>